<proteinExistence type="inferred from homology"/>
<dbReference type="GO" id="GO:0080043">
    <property type="term" value="F:quercetin 3-O-glucosyltransferase activity"/>
    <property type="evidence" value="ECO:0007669"/>
    <property type="project" value="TreeGrafter"/>
</dbReference>
<name>A0AAD5ZS83_9POAL</name>
<gene>
    <name evidence="5" type="ORF">LUZ61_006761</name>
</gene>
<accession>A0AAD5ZS83</accession>
<dbReference type="Proteomes" id="UP001210211">
    <property type="component" value="Unassembled WGS sequence"/>
</dbReference>
<organism evidence="5 6">
    <name type="scientific">Rhynchospora tenuis</name>
    <dbReference type="NCBI Taxonomy" id="198213"/>
    <lineage>
        <taxon>Eukaryota</taxon>
        <taxon>Viridiplantae</taxon>
        <taxon>Streptophyta</taxon>
        <taxon>Embryophyta</taxon>
        <taxon>Tracheophyta</taxon>
        <taxon>Spermatophyta</taxon>
        <taxon>Magnoliopsida</taxon>
        <taxon>Liliopsida</taxon>
        <taxon>Poales</taxon>
        <taxon>Cyperaceae</taxon>
        <taxon>Cyperoideae</taxon>
        <taxon>Rhynchosporeae</taxon>
        <taxon>Rhynchospora</taxon>
    </lineage>
</organism>
<evidence type="ECO:0000256" key="1">
    <source>
        <dbReference type="ARBA" id="ARBA00009995"/>
    </source>
</evidence>
<dbReference type="CDD" id="cd03784">
    <property type="entry name" value="GT1_Gtf-like"/>
    <property type="match status" value="1"/>
</dbReference>
<evidence type="ECO:0000313" key="6">
    <source>
        <dbReference type="Proteomes" id="UP001210211"/>
    </source>
</evidence>
<dbReference type="EMBL" id="JAMRDG010000001">
    <property type="protein sequence ID" value="KAJ3703056.1"/>
    <property type="molecule type" value="Genomic_DNA"/>
</dbReference>
<keyword evidence="3" id="KW-0328">Glycosyltransferase</keyword>
<keyword evidence="6" id="KW-1185">Reference proteome</keyword>
<dbReference type="SUPFAM" id="SSF53756">
    <property type="entry name" value="UDP-Glycosyltransferase/glycogen phosphorylase"/>
    <property type="match status" value="1"/>
</dbReference>
<dbReference type="GO" id="GO:0080044">
    <property type="term" value="F:quercetin 7-O-glucosyltransferase activity"/>
    <property type="evidence" value="ECO:0007669"/>
    <property type="project" value="TreeGrafter"/>
</dbReference>
<reference evidence="5 6" key="1">
    <citation type="journal article" date="2022" name="Cell">
        <title>Repeat-based holocentromeres influence genome architecture and karyotype evolution.</title>
        <authorList>
            <person name="Hofstatter P.G."/>
            <person name="Thangavel G."/>
            <person name="Lux T."/>
            <person name="Neumann P."/>
            <person name="Vondrak T."/>
            <person name="Novak P."/>
            <person name="Zhang M."/>
            <person name="Costa L."/>
            <person name="Castellani M."/>
            <person name="Scott A."/>
            <person name="Toegelov H."/>
            <person name="Fuchs J."/>
            <person name="Mata-Sucre Y."/>
            <person name="Dias Y."/>
            <person name="Vanzela A.L.L."/>
            <person name="Huettel B."/>
            <person name="Almeida C.C.S."/>
            <person name="Simkova H."/>
            <person name="Souza G."/>
            <person name="Pedrosa-Harand A."/>
            <person name="Macas J."/>
            <person name="Mayer K.F.X."/>
            <person name="Houben A."/>
            <person name="Marques A."/>
        </authorList>
    </citation>
    <scope>NUCLEOTIDE SEQUENCE [LARGE SCALE GENOMIC DNA]</scope>
    <source>
        <strain evidence="5">RhyTen1mFocal</strain>
    </source>
</reference>
<dbReference type="PANTHER" id="PTHR11926">
    <property type="entry name" value="GLUCOSYL/GLUCURONOSYL TRANSFERASES"/>
    <property type="match status" value="1"/>
</dbReference>
<evidence type="ECO:0000256" key="4">
    <source>
        <dbReference type="RuleBase" id="RU362057"/>
    </source>
</evidence>
<evidence type="ECO:0000256" key="3">
    <source>
        <dbReference type="RuleBase" id="RU003718"/>
    </source>
</evidence>
<dbReference type="FunFam" id="3.40.50.2000:FF:000138">
    <property type="entry name" value="Glycosyltransferase"/>
    <property type="match status" value="1"/>
</dbReference>
<dbReference type="PROSITE" id="PS00375">
    <property type="entry name" value="UDPGT"/>
    <property type="match status" value="1"/>
</dbReference>
<dbReference type="InterPro" id="IPR035595">
    <property type="entry name" value="UDP_glycos_trans_CS"/>
</dbReference>
<keyword evidence="2 3" id="KW-0808">Transferase</keyword>
<comment type="caution">
    <text evidence="5">The sequence shown here is derived from an EMBL/GenBank/DDBJ whole genome shotgun (WGS) entry which is preliminary data.</text>
</comment>
<dbReference type="PANTHER" id="PTHR11926:SF1395">
    <property type="entry name" value="GLYCOSYLTRANSFERASE"/>
    <property type="match status" value="1"/>
</dbReference>
<sequence>MAQSRHVVAIPYPGRGHVNPMMVLCRQLIACGIHATFIVTEEWHGLINSAHPPPPPELNFMTIPNCIPSEHGRGNDHVGFIKAVYTKMAEPVEKLFDRLELVPQVIIADTYLPWAVEVANRRGIPICSLFTMSAAFFSVLLHFKRIPRPENPQKPVREKDELVEQYIPSLRSIKLSDVDPMYVASLELALQAASTARKAQCMLFTSFYELESCVIDSLREDLNYPVYTIGPSVPHMLPPKADSSDHITWLDSQPKNSVLYISLGSFLSVSQSQFEEIAMGIHASKVNFFWVARENLSLVRDYCGDNGLVVPWCDQLNVLRHPSVCGFLTHCGFNSTLETLFSGVPVLALPIFWDQITNGRLLAYEWKTGLDLRDKRGKDGILSREEIKVAVEKLMDLKCTEANEIRERAFNWGRIANIAVKEGGSSFVSLEKFICDFIN</sequence>
<dbReference type="EC" id="2.4.1.-" evidence="4"/>
<dbReference type="AlphaFoldDB" id="A0AAD5ZS83"/>
<comment type="similarity">
    <text evidence="1 3">Belongs to the UDP-glycosyltransferase family.</text>
</comment>
<dbReference type="Gene3D" id="3.40.50.2000">
    <property type="entry name" value="Glycogen Phosphorylase B"/>
    <property type="match status" value="2"/>
</dbReference>
<dbReference type="InterPro" id="IPR002213">
    <property type="entry name" value="UDP_glucos_trans"/>
</dbReference>
<evidence type="ECO:0000313" key="5">
    <source>
        <dbReference type="EMBL" id="KAJ3703056.1"/>
    </source>
</evidence>
<evidence type="ECO:0000256" key="2">
    <source>
        <dbReference type="ARBA" id="ARBA00022679"/>
    </source>
</evidence>
<dbReference type="Pfam" id="PF00201">
    <property type="entry name" value="UDPGT"/>
    <property type="match status" value="1"/>
</dbReference>
<protein>
    <recommendedName>
        <fullName evidence="4">Glycosyltransferase</fullName>
        <ecNumber evidence="4">2.4.1.-</ecNumber>
    </recommendedName>
</protein>